<proteinExistence type="predicted"/>
<reference evidence="1" key="1">
    <citation type="submission" date="2021-06" db="EMBL/GenBank/DDBJ databases">
        <authorList>
            <person name="Kallberg Y."/>
            <person name="Tangrot J."/>
            <person name="Rosling A."/>
        </authorList>
    </citation>
    <scope>NUCLEOTIDE SEQUENCE</scope>
    <source>
        <strain evidence="1">CL356</strain>
    </source>
</reference>
<keyword evidence="2" id="KW-1185">Reference proteome</keyword>
<gene>
    <name evidence="1" type="ORF">ACOLOM_LOCUS8393</name>
</gene>
<sequence>MSKRRVALHEPGHGLDYQTSSPSGGHYRVASEHERGPGP</sequence>
<protein>
    <submittedName>
        <fullName evidence="1">12534_t:CDS:1</fullName>
    </submittedName>
</protein>
<dbReference type="EMBL" id="CAJVPT010021579">
    <property type="protein sequence ID" value="CAG8655634.1"/>
    <property type="molecule type" value="Genomic_DNA"/>
</dbReference>
<comment type="caution">
    <text evidence="1">The sequence shown here is derived from an EMBL/GenBank/DDBJ whole genome shotgun (WGS) entry which is preliminary data.</text>
</comment>
<accession>A0ACA9NMB9</accession>
<evidence type="ECO:0000313" key="2">
    <source>
        <dbReference type="Proteomes" id="UP000789525"/>
    </source>
</evidence>
<name>A0ACA9NMB9_9GLOM</name>
<organism evidence="1 2">
    <name type="scientific">Acaulospora colombiana</name>
    <dbReference type="NCBI Taxonomy" id="27376"/>
    <lineage>
        <taxon>Eukaryota</taxon>
        <taxon>Fungi</taxon>
        <taxon>Fungi incertae sedis</taxon>
        <taxon>Mucoromycota</taxon>
        <taxon>Glomeromycotina</taxon>
        <taxon>Glomeromycetes</taxon>
        <taxon>Diversisporales</taxon>
        <taxon>Acaulosporaceae</taxon>
        <taxon>Acaulospora</taxon>
    </lineage>
</organism>
<evidence type="ECO:0000313" key="1">
    <source>
        <dbReference type="EMBL" id="CAG8655634.1"/>
    </source>
</evidence>
<dbReference type="Proteomes" id="UP000789525">
    <property type="component" value="Unassembled WGS sequence"/>
</dbReference>